<accession>A0A0D9ZHI0</accession>
<feature type="region of interest" description="Disordered" evidence="1">
    <location>
        <begin position="107"/>
        <end position="127"/>
    </location>
</feature>
<evidence type="ECO:0000256" key="1">
    <source>
        <dbReference type="SAM" id="MobiDB-lite"/>
    </source>
</evidence>
<dbReference type="EnsemblPlants" id="OGLUM04G03580.1">
    <property type="protein sequence ID" value="OGLUM04G03580.1"/>
    <property type="gene ID" value="OGLUM04G03580"/>
</dbReference>
<organism evidence="2">
    <name type="scientific">Oryza glumipatula</name>
    <dbReference type="NCBI Taxonomy" id="40148"/>
    <lineage>
        <taxon>Eukaryota</taxon>
        <taxon>Viridiplantae</taxon>
        <taxon>Streptophyta</taxon>
        <taxon>Embryophyta</taxon>
        <taxon>Tracheophyta</taxon>
        <taxon>Spermatophyta</taxon>
        <taxon>Magnoliopsida</taxon>
        <taxon>Liliopsida</taxon>
        <taxon>Poales</taxon>
        <taxon>Poaceae</taxon>
        <taxon>BOP clade</taxon>
        <taxon>Oryzoideae</taxon>
        <taxon>Oryzeae</taxon>
        <taxon>Oryzinae</taxon>
        <taxon>Oryza</taxon>
    </lineage>
</organism>
<keyword evidence="3" id="KW-1185">Reference proteome</keyword>
<dbReference type="AlphaFoldDB" id="A0A0D9ZHI0"/>
<name>A0A0D9ZHI0_9ORYZ</name>
<evidence type="ECO:0000313" key="2">
    <source>
        <dbReference type="EnsemblPlants" id="OGLUM04G03580.1"/>
    </source>
</evidence>
<sequence>MVAKNLLLHNSLQFSRKHGLLNPQHPLLRTSILLGLQPTINYMAILLEASTIFSGKHIGYNPHTSELSMFSSTQKLGVLTKSNYWVCFFPRIRISLSVPARHEENNVANIEESSDNSEEGGRRGTRSLTSINLEVTAKGQSCNARHIGVVLTRKLENFVELILELETPGARRVLEEDNKNNRTKISESGAYTSSSNQDTEEETGRKEKCHEGHKKAKAKLKGRCKNFAPSPLGASHVKTLFLTVKLEK</sequence>
<reference evidence="2" key="2">
    <citation type="submission" date="2018-05" db="EMBL/GenBank/DDBJ databases">
        <title>OgluRS3 (Oryza glumaepatula Reference Sequence Version 3).</title>
        <authorList>
            <person name="Zhang J."/>
            <person name="Kudrna D."/>
            <person name="Lee S."/>
            <person name="Talag J."/>
            <person name="Welchert J."/>
            <person name="Wing R.A."/>
        </authorList>
    </citation>
    <scope>NUCLEOTIDE SEQUENCE [LARGE SCALE GENOMIC DNA]</scope>
</reference>
<dbReference type="Gramene" id="OGLUM04G03580.1">
    <property type="protein sequence ID" value="OGLUM04G03580.1"/>
    <property type="gene ID" value="OGLUM04G03580"/>
</dbReference>
<feature type="region of interest" description="Disordered" evidence="1">
    <location>
        <begin position="174"/>
        <end position="215"/>
    </location>
</feature>
<protein>
    <submittedName>
        <fullName evidence="2">Uncharacterized protein</fullName>
    </submittedName>
</protein>
<reference evidence="2" key="1">
    <citation type="submission" date="2015-04" db="UniProtKB">
        <authorList>
            <consortium name="EnsemblPlants"/>
        </authorList>
    </citation>
    <scope>IDENTIFICATION</scope>
</reference>
<evidence type="ECO:0000313" key="3">
    <source>
        <dbReference type="Proteomes" id="UP000026961"/>
    </source>
</evidence>
<proteinExistence type="predicted"/>
<dbReference type="Proteomes" id="UP000026961">
    <property type="component" value="Chromosome 4"/>
</dbReference>
<dbReference type="HOGENOM" id="CLU_1121577_0_0_1"/>